<name>A0A0S6UC38_NEOTH</name>
<dbReference type="Proteomes" id="UP000063718">
    <property type="component" value="Unassembled WGS sequence"/>
</dbReference>
<gene>
    <name evidence="2" type="ORF">MTY_0294</name>
</gene>
<evidence type="ECO:0000313" key="2">
    <source>
        <dbReference type="EMBL" id="GAF24966.1"/>
    </source>
</evidence>
<sequence length="137" mass="14666">MAQVKKKIAIVLAAVLMLVVLAPAAFAAMTDQQKADINALYQQIAQLRQQIIDKYVESGQLTKEQGDLMKQHIQQMEKYREKNGIGPGFGPGFCGGHGAGYGMMGGWGIGGAGSNPGQGNQNSAYYRPGMMRGYIGI</sequence>
<feature type="signal peptide" evidence="1">
    <location>
        <begin position="1"/>
        <end position="27"/>
    </location>
</feature>
<protein>
    <submittedName>
        <fullName evidence="2">Chromosome segregation ATPases</fullName>
    </submittedName>
</protein>
<reference evidence="2" key="1">
    <citation type="journal article" date="2014" name="Gene">
        <title>Genome-guided analysis of transformation efficiency and carbon dioxide assimilation by Moorella thermoacetica Y72.</title>
        <authorList>
            <person name="Tsukahara K."/>
            <person name="Kita A."/>
            <person name="Nakashimada Y."/>
            <person name="Hoshino T."/>
            <person name="Murakami K."/>
        </authorList>
    </citation>
    <scope>NUCLEOTIDE SEQUENCE [LARGE SCALE GENOMIC DNA]</scope>
    <source>
        <strain evidence="2">Y72</strain>
    </source>
</reference>
<keyword evidence="1" id="KW-0732">Signal</keyword>
<dbReference type="Pfam" id="PF10925">
    <property type="entry name" value="DUF2680"/>
    <property type="match status" value="1"/>
</dbReference>
<proteinExistence type="predicted"/>
<evidence type="ECO:0000256" key="1">
    <source>
        <dbReference type="SAM" id="SignalP"/>
    </source>
</evidence>
<dbReference type="AlphaFoldDB" id="A0A0S6UC38"/>
<feature type="chain" id="PRO_5006630546" evidence="1">
    <location>
        <begin position="28"/>
        <end position="137"/>
    </location>
</feature>
<dbReference type="InterPro" id="IPR024485">
    <property type="entry name" value="DUF2680"/>
</dbReference>
<accession>A0A0S6UC38</accession>
<dbReference type="EMBL" id="DF238840">
    <property type="protein sequence ID" value="GAF24966.1"/>
    <property type="molecule type" value="Genomic_DNA"/>
</dbReference>
<organism evidence="2">
    <name type="scientific">Moorella thermoacetica Y72</name>
    <dbReference type="NCBI Taxonomy" id="1325331"/>
    <lineage>
        <taxon>Bacteria</taxon>
        <taxon>Bacillati</taxon>
        <taxon>Bacillota</taxon>
        <taxon>Clostridia</taxon>
        <taxon>Neomoorellales</taxon>
        <taxon>Neomoorellaceae</taxon>
        <taxon>Neomoorella</taxon>
    </lineage>
</organism>